<protein>
    <recommendedName>
        <fullName evidence="2">TIL domain-containing protein</fullName>
    </recommendedName>
</protein>
<dbReference type="Proteomes" id="UP001212841">
    <property type="component" value="Unassembled WGS sequence"/>
</dbReference>
<dbReference type="SUPFAM" id="SSF57567">
    <property type="entry name" value="Serine protease inhibitors"/>
    <property type="match status" value="1"/>
</dbReference>
<dbReference type="InterPro" id="IPR002919">
    <property type="entry name" value="TIL_dom"/>
</dbReference>
<dbReference type="EMBL" id="JADGJD010000030">
    <property type="protein sequence ID" value="KAJ3056500.1"/>
    <property type="molecule type" value="Genomic_DNA"/>
</dbReference>
<proteinExistence type="predicted"/>
<dbReference type="Pfam" id="PF01826">
    <property type="entry name" value="TIL"/>
    <property type="match status" value="1"/>
</dbReference>
<evidence type="ECO:0000259" key="2">
    <source>
        <dbReference type="Pfam" id="PF01826"/>
    </source>
</evidence>
<dbReference type="InterPro" id="IPR036084">
    <property type="entry name" value="Ser_inhib-like_sf"/>
</dbReference>
<reference evidence="3" key="1">
    <citation type="submission" date="2020-05" db="EMBL/GenBank/DDBJ databases">
        <title>Phylogenomic resolution of chytrid fungi.</title>
        <authorList>
            <person name="Stajich J.E."/>
            <person name="Amses K."/>
            <person name="Simmons R."/>
            <person name="Seto K."/>
            <person name="Myers J."/>
            <person name="Bonds A."/>
            <person name="Quandt C.A."/>
            <person name="Barry K."/>
            <person name="Liu P."/>
            <person name="Grigoriev I."/>
            <person name="Longcore J.E."/>
            <person name="James T.Y."/>
        </authorList>
    </citation>
    <scope>NUCLEOTIDE SEQUENCE</scope>
    <source>
        <strain evidence="3">JEL0318</strain>
    </source>
</reference>
<keyword evidence="4" id="KW-1185">Reference proteome</keyword>
<evidence type="ECO:0000256" key="1">
    <source>
        <dbReference type="SAM" id="MobiDB-lite"/>
    </source>
</evidence>
<dbReference type="Gene3D" id="2.10.25.10">
    <property type="entry name" value="Laminin"/>
    <property type="match status" value="1"/>
</dbReference>
<dbReference type="AlphaFoldDB" id="A0AAD5SJ12"/>
<evidence type="ECO:0000313" key="4">
    <source>
        <dbReference type="Proteomes" id="UP001212841"/>
    </source>
</evidence>
<name>A0AAD5SJ12_9FUNG</name>
<organism evidence="3 4">
    <name type="scientific">Rhizophlyctis rosea</name>
    <dbReference type="NCBI Taxonomy" id="64517"/>
    <lineage>
        <taxon>Eukaryota</taxon>
        <taxon>Fungi</taxon>
        <taxon>Fungi incertae sedis</taxon>
        <taxon>Chytridiomycota</taxon>
        <taxon>Chytridiomycota incertae sedis</taxon>
        <taxon>Chytridiomycetes</taxon>
        <taxon>Rhizophlyctidales</taxon>
        <taxon>Rhizophlyctidaceae</taxon>
        <taxon>Rhizophlyctis</taxon>
    </lineage>
</organism>
<accession>A0AAD5SJ12</accession>
<sequence>MGHTTAVPITTTTTTNIRPTTTSTPSCSSESGKVYTTCGSACPASCATYGQPIGCAAVCVAGCFCPSGTVDFNGRCVKPTECPKTTTTTTKAATTTTKATTTTSAPTGFPTTGYGDVPLGGQCNTSEPFTLKCAYPYDCSYFNGRCVEPSRATTKRNGETCLGADLYNRPCNSFYDCVPSTLVCVPYESSGINFKSVGEVCGSEDRHNRPCVQGARCDAGKCVRQ</sequence>
<comment type="caution">
    <text evidence="3">The sequence shown here is derived from an EMBL/GenBank/DDBJ whole genome shotgun (WGS) entry which is preliminary data.</text>
</comment>
<feature type="domain" description="TIL" evidence="2">
    <location>
        <begin position="31"/>
        <end position="82"/>
    </location>
</feature>
<feature type="region of interest" description="Disordered" evidence="1">
    <location>
        <begin position="1"/>
        <end position="30"/>
    </location>
</feature>
<feature type="compositionally biased region" description="Low complexity" evidence="1">
    <location>
        <begin position="1"/>
        <end position="29"/>
    </location>
</feature>
<dbReference type="CDD" id="cd19941">
    <property type="entry name" value="TIL"/>
    <property type="match status" value="1"/>
</dbReference>
<evidence type="ECO:0000313" key="3">
    <source>
        <dbReference type="EMBL" id="KAJ3056500.1"/>
    </source>
</evidence>
<gene>
    <name evidence="3" type="ORF">HK097_006407</name>
</gene>